<dbReference type="PANTHER" id="PTHR43343">
    <property type="entry name" value="PEPTIDASE S12"/>
    <property type="match status" value="1"/>
</dbReference>
<comment type="caution">
    <text evidence="7">The sequence shown here is derived from an EMBL/GenBank/DDBJ whole genome shotgun (WGS) entry which is preliminary data.</text>
</comment>
<dbReference type="InterPro" id="IPR043504">
    <property type="entry name" value="Peptidase_S1_PA_chymotrypsin"/>
</dbReference>
<keyword evidence="2" id="KW-0645">Protease</keyword>
<evidence type="ECO:0000256" key="2">
    <source>
        <dbReference type="ARBA" id="ARBA00022670"/>
    </source>
</evidence>
<name>A0ABT6FH63_9BACT</name>
<dbReference type="InterPro" id="IPR001940">
    <property type="entry name" value="Peptidase_S1C"/>
</dbReference>
<keyword evidence="5" id="KW-0472">Membrane</keyword>
<keyword evidence="5" id="KW-1133">Transmembrane helix</keyword>
<organism evidence="7 8">
    <name type="scientific">Paludisphaera mucosa</name>
    <dbReference type="NCBI Taxonomy" id="3030827"/>
    <lineage>
        <taxon>Bacteria</taxon>
        <taxon>Pseudomonadati</taxon>
        <taxon>Planctomycetota</taxon>
        <taxon>Planctomycetia</taxon>
        <taxon>Isosphaerales</taxon>
        <taxon>Isosphaeraceae</taxon>
        <taxon>Paludisphaera</taxon>
    </lineage>
</organism>
<dbReference type="Pfam" id="PF13180">
    <property type="entry name" value="PDZ_2"/>
    <property type="match status" value="1"/>
</dbReference>
<evidence type="ECO:0000259" key="6">
    <source>
        <dbReference type="Pfam" id="PF13180"/>
    </source>
</evidence>
<comment type="similarity">
    <text evidence="1">Belongs to the peptidase S1C family.</text>
</comment>
<evidence type="ECO:0000313" key="7">
    <source>
        <dbReference type="EMBL" id="MDG3006923.1"/>
    </source>
</evidence>
<dbReference type="InterPro" id="IPR001478">
    <property type="entry name" value="PDZ"/>
</dbReference>
<dbReference type="Gene3D" id="2.40.10.10">
    <property type="entry name" value="Trypsin-like serine proteases"/>
    <property type="match status" value="2"/>
</dbReference>
<sequence>MTNGRTSPTATIVGHLITAGATLALAVLLFGGRPHPRPEIAAQAPPPPRPQGGEVEAVQAPPGRATVTPELEPADRATAPGAIPEPDALKDLDAEERNNVLVYASVNKSVVNITTESEAQGFFGGEETSTGTGSGFIVDTKGHLLTNFHVVQGADVVRVTLFDGSAYPAKVVGVDASNDVAVLKVEVDAEKLHPVSLGDSSRLLVGQKIMAIGNPFGLERTLTTGVVSSLDRSLKAKNGRMIKGIIQTDAAINPGNSGGPLLNARGKVIGMNTAIVSSVGQSAGVSFAVPINSIARILRQLIDDGRVTRAELGVARVYTTEEGLLVLAVAEGGPAERAGIRPIQVKIERLGPGFVRRSLDPDSADLIVAVDHKRVKSVDELLTEVEKHQPGETVRITLVREGQPVDVPVQLGKSS</sequence>
<dbReference type="SUPFAM" id="SSF50494">
    <property type="entry name" value="Trypsin-like serine proteases"/>
    <property type="match status" value="1"/>
</dbReference>
<dbReference type="EMBL" id="JARRAG010000002">
    <property type="protein sequence ID" value="MDG3006923.1"/>
    <property type="molecule type" value="Genomic_DNA"/>
</dbReference>
<evidence type="ECO:0000256" key="3">
    <source>
        <dbReference type="ARBA" id="ARBA00022801"/>
    </source>
</evidence>
<evidence type="ECO:0000256" key="4">
    <source>
        <dbReference type="SAM" id="MobiDB-lite"/>
    </source>
</evidence>
<keyword evidence="5" id="KW-0812">Transmembrane</keyword>
<gene>
    <name evidence="7" type="ORF">PZE19_24390</name>
</gene>
<dbReference type="InterPro" id="IPR051201">
    <property type="entry name" value="Chloro_Bact_Ser_Proteases"/>
</dbReference>
<proteinExistence type="inferred from homology"/>
<feature type="domain" description="PDZ" evidence="6">
    <location>
        <begin position="316"/>
        <end position="411"/>
    </location>
</feature>
<evidence type="ECO:0000313" key="8">
    <source>
        <dbReference type="Proteomes" id="UP001216907"/>
    </source>
</evidence>
<dbReference type="InterPro" id="IPR009003">
    <property type="entry name" value="Peptidase_S1_PA"/>
</dbReference>
<dbReference type="Pfam" id="PF13365">
    <property type="entry name" value="Trypsin_2"/>
    <property type="match status" value="1"/>
</dbReference>
<protein>
    <submittedName>
        <fullName evidence="7">Trypsin-like peptidase domain-containing protein</fullName>
    </submittedName>
</protein>
<dbReference type="RefSeq" id="WP_277863214.1">
    <property type="nucleotide sequence ID" value="NZ_JARRAG010000002.1"/>
</dbReference>
<feature type="transmembrane region" description="Helical" evidence="5">
    <location>
        <begin position="12"/>
        <end position="30"/>
    </location>
</feature>
<feature type="region of interest" description="Disordered" evidence="4">
    <location>
        <begin position="36"/>
        <end position="91"/>
    </location>
</feature>
<dbReference type="Proteomes" id="UP001216907">
    <property type="component" value="Unassembled WGS sequence"/>
</dbReference>
<dbReference type="SUPFAM" id="SSF50156">
    <property type="entry name" value="PDZ domain-like"/>
    <property type="match status" value="1"/>
</dbReference>
<keyword evidence="3" id="KW-0378">Hydrolase</keyword>
<evidence type="ECO:0000256" key="5">
    <source>
        <dbReference type="SAM" id="Phobius"/>
    </source>
</evidence>
<accession>A0ABT6FH63</accession>
<reference evidence="7 8" key="1">
    <citation type="submission" date="2023-03" db="EMBL/GenBank/DDBJ databases">
        <title>Paludisphaera mucosa sp. nov. a novel planctomycete from northern fen.</title>
        <authorList>
            <person name="Ivanova A."/>
        </authorList>
    </citation>
    <scope>NUCLEOTIDE SEQUENCE [LARGE SCALE GENOMIC DNA]</scope>
    <source>
        <strain evidence="7 8">Pla2</strain>
    </source>
</reference>
<dbReference type="PRINTS" id="PR00834">
    <property type="entry name" value="PROTEASES2C"/>
</dbReference>
<dbReference type="Gene3D" id="2.30.42.10">
    <property type="match status" value="1"/>
</dbReference>
<evidence type="ECO:0000256" key="1">
    <source>
        <dbReference type="ARBA" id="ARBA00010541"/>
    </source>
</evidence>
<keyword evidence="8" id="KW-1185">Reference proteome</keyword>
<dbReference type="InterPro" id="IPR036034">
    <property type="entry name" value="PDZ_sf"/>
</dbReference>
<dbReference type="PANTHER" id="PTHR43343:SF3">
    <property type="entry name" value="PROTEASE DO-LIKE 8, CHLOROPLASTIC"/>
    <property type="match status" value="1"/>
</dbReference>